<dbReference type="InterPro" id="IPR002579">
    <property type="entry name" value="Met_Sox_Rdtase_MsrB_dom"/>
</dbReference>
<evidence type="ECO:0000256" key="3">
    <source>
        <dbReference type="ARBA" id="ARBA00021130"/>
    </source>
</evidence>
<dbReference type="PANTHER" id="PTHR10173:SF52">
    <property type="entry name" value="METHIONINE-R-SULFOXIDE REDUCTASE B1"/>
    <property type="match status" value="1"/>
</dbReference>
<evidence type="ECO:0000256" key="6">
    <source>
        <dbReference type="ARBA" id="ARBA00023002"/>
    </source>
</evidence>
<accession>A0A127M5T0</accession>
<gene>
    <name evidence="9" type="primary">msrB</name>
    <name evidence="11" type="ORF">AZF00_09680</name>
</gene>
<dbReference type="KEGG" id="zal:AZF00_09680"/>
<evidence type="ECO:0000256" key="7">
    <source>
        <dbReference type="ARBA" id="ARBA00048488"/>
    </source>
</evidence>
<keyword evidence="6 9" id="KW-0560">Oxidoreductase</keyword>
<protein>
    <recommendedName>
        <fullName evidence="3 9">Peptide methionine sulfoxide reductase MsrB</fullName>
        <ecNumber evidence="2 9">1.8.4.12</ecNumber>
    </recommendedName>
    <alternativeName>
        <fullName evidence="8 9">Peptide-methionine (R)-S-oxide reductase</fullName>
    </alternativeName>
</protein>
<dbReference type="Pfam" id="PF01641">
    <property type="entry name" value="SelR"/>
    <property type="match status" value="1"/>
</dbReference>
<dbReference type="RefSeq" id="WP_008249994.1">
    <property type="nucleotide sequence ID" value="NZ_CP014544.1"/>
</dbReference>
<dbReference type="GO" id="GO:0008270">
    <property type="term" value="F:zinc ion binding"/>
    <property type="evidence" value="ECO:0007669"/>
    <property type="project" value="UniProtKB-UniRule"/>
</dbReference>
<dbReference type="GO" id="GO:0006979">
    <property type="term" value="P:response to oxidative stress"/>
    <property type="evidence" value="ECO:0007669"/>
    <property type="project" value="InterPro"/>
</dbReference>
<evidence type="ECO:0000313" key="12">
    <source>
        <dbReference type="Proteomes" id="UP000074119"/>
    </source>
</evidence>
<feature type="binding site" evidence="9">
    <location>
        <position position="50"/>
    </location>
    <ligand>
        <name>Zn(2+)</name>
        <dbReference type="ChEBI" id="CHEBI:29105"/>
    </ligand>
</feature>
<dbReference type="STRING" id="1470434.AZF00_09680"/>
<evidence type="ECO:0000256" key="9">
    <source>
        <dbReference type="HAMAP-Rule" id="MF_01400"/>
    </source>
</evidence>
<name>A0A127M5T0_9GAMM</name>
<dbReference type="FunFam" id="2.170.150.20:FF:000001">
    <property type="entry name" value="Peptide methionine sulfoxide reductase MsrB"/>
    <property type="match status" value="1"/>
</dbReference>
<dbReference type="InterPro" id="IPR028427">
    <property type="entry name" value="Met_Sox_Rdtase_MsrB"/>
</dbReference>
<evidence type="ECO:0000259" key="10">
    <source>
        <dbReference type="PROSITE" id="PS51790"/>
    </source>
</evidence>
<evidence type="ECO:0000256" key="4">
    <source>
        <dbReference type="ARBA" id="ARBA00022723"/>
    </source>
</evidence>
<evidence type="ECO:0000256" key="8">
    <source>
        <dbReference type="ARBA" id="ARBA00075819"/>
    </source>
</evidence>
<dbReference type="GO" id="GO:0030091">
    <property type="term" value="P:protein repair"/>
    <property type="evidence" value="ECO:0007669"/>
    <property type="project" value="InterPro"/>
</dbReference>
<comment type="cofactor">
    <cofactor evidence="9">
        <name>Zn(2+)</name>
        <dbReference type="ChEBI" id="CHEBI:29105"/>
    </cofactor>
    <text evidence="9">Binds 1 zinc ion per subunit. The zinc ion is important for the structural integrity of the protein.</text>
</comment>
<dbReference type="HAMAP" id="MF_01400">
    <property type="entry name" value="MsrB"/>
    <property type="match status" value="1"/>
</dbReference>
<feature type="active site" description="Nucleophile" evidence="9">
    <location>
        <position position="119"/>
    </location>
</feature>
<organism evidence="11 12">
    <name type="scientific">Zhongshania aliphaticivorans</name>
    <dbReference type="NCBI Taxonomy" id="1470434"/>
    <lineage>
        <taxon>Bacteria</taxon>
        <taxon>Pseudomonadati</taxon>
        <taxon>Pseudomonadota</taxon>
        <taxon>Gammaproteobacteria</taxon>
        <taxon>Cellvibrionales</taxon>
        <taxon>Spongiibacteraceae</taxon>
        <taxon>Zhongshania</taxon>
    </lineage>
</organism>
<dbReference type="EMBL" id="CP014544">
    <property type="protein sequence ID" value="AMO68551.1"/>
    <property type="molecule type" value="Genomic_DNA"/>
</dbReference>
<dbReference type="EC" id="1.8.4.12" evidence="2 9"/>
<evidence type="ECO:0000256" key="5">
    <source>
        <dbReference type="ARBA" id="ARBA00022833"/>
    </source>
</evidence>
<sequence>MEKIVKSEQEWRELLSNEEFQVCRQKGTERAFTGEYNDEKTAGTYKCRCCGLALFTSDTKYDSGSGWPSFYQPSKEDVVAVNRDISHGMVREEVVCARCDAHLGHVFPDGPAPTGQRYCINSLSLKLESK</sequence>
<dbReference type="GO" id="GO:0005737">
    <property type="term" value="C:cytoplasm"/>
    <property type="evidence" value="ECO:0007669"/>
    <property type="project" value="TreeGrafter"/>
</dbReference>
<keyword evidence="4 9" id="KW-0479">Metal-binding</keyword>
<dbReference type="PANTHER" id="PTHR10173">
    <property type="entry name" value="METHIONINE SULFOXIDE REDUCTASE"/>
    <property type="match status" value="1"/>
</dbReference>
<dbReference type="PROSITE" id="PS51790">
    <property type="entry name" value="MSRB"/>
    <property type="match status" value="1"/>
</dbReference>
<dbReference type="Proteomes" id="UP000074119">
    <property type="component" value="Chromosome"/>
</dbReference>
<comment type="similarity">
    <text evidence="1 9">Belongs to the MsrB Met sulfoxide reductase family.</text>
</comment>
<feature type="binding site" evidence="9">
    <location>
        <position position="99"/>
    </location>
    <ligand>
        <name>Zn(2+)</name>
        <dbReference type="ChEBI" id="CHEBI:29105"/>
    </ligand>
</feature>
<evidence type="ECO:0000256" key="1">
    <source>
        <dbReference type="ARBA" id="ARBA00007174"/>
    </source>
</evidence>
<comment type="catalytic activity">
    <reaction evidence="7 9">
        <text>L-methionyl-[protein] + [thioredoxin]-disulfide + H2O = L-methionyl-(R)-S-oxide-[protein] + [thioredoxin]-dithiol</text>
        <dbReference type="Rhea" id="RHEA:24164"/>
        <dbReference type="Rhea" id="RHEA-COMP:10698"/>
        <dbReference type="Rhea" id="RHEA-COMP:10700"/>
        <dbReference type="Rhea" id="RHEA-COMP:12313"/>
        <dbReference type="Rhea" id="RHEA-COMP:12314"/>
        <dbReference type="ChEBI" id="CHEBI:15377"/>
        <dbReference type="ChEBI" id="CHEBI:16044"/>
        <dbReference type="ChEBI" id="CHEBI:29950"/>
        <dbReference type="ChEBI" id="CHEBI:45764"/>
        <dbReference type="ChEBI" id="CHEBI:50058"/>
        <dbReference type="EC" id="1.8.4.12"/>
    </reaction>
</comment>
<evidence type="ECO:0000256" key="2">
    <source>
        <dbReference type="ARBA" id="ARBA00012499"/>
    </source>
</evidence>
<dbReference type="SUPFAM" id="SSF51316">
    <property type="entry name" value="Mss4-like"/>
    <property type="match status" value="1"/>
</dbReference>
<evidence type="ECO:0000313" key="11">
    <source>
        <dbReference type="EMBL" id="AMO68551.1"/>
    </source>
</evidence>
<keyword evidence="5 9" id="KW-0862">Zinc</keyword>
<feature type="binding site" evidence="9">
    <location>
        <position position="47"/>
    </location>
    <ligand>
        <name>Zn(2+)</name>
        <dbReference type="ChEBI" id="CHEBI:29105"/>
    </ligand>
</feature>
<proteinExistence type="inferred from homology"/>
<dbReference type="GO" id="GO:0033743">
    <property type="term" value="F:peptide-methionine (R)-S-oxide reductase activity"/>
    <property type="evidence" value="ECO:0007669"/>
    <property type="project" value="UniProtKB-UniRule"/>
</dbReference>
<dbReference type="InterPro" id="IPR011057">
    <property type="entry name" value="Mss4-like_sf"/>
</dbReference>
<dbReference type="Gene3D" id="2.170.150.20">
    <property type="entry name" value="Peptide methionine sulfoxide reductase"/>
    <property type="match status" value="1"/>
</dbReference>
<feature type="domain" description="MsrB" evidence="10">
    <location>
        <begin position="8"/>
        <end position="130"/>
    </location>
</feature>
<feature type="binding site" evidence="9">
    <location>
        <position position="96"/>
    </location>
    <ligand>
        <name>Zn(2+)</name>
        <dbReference type="ChEBI" id="CHEBI:29105"/>
    </ligand>
</feature>
<dbReference type="NCBIfam" id="TIGR00357">
    <property type="entry name" value="peptide-methionine (R)-S-oxide reductase MsrB"/>
    <property type="match status" value="1"/>
</dbReference>
<reference evidence="11 12" key="1">
    <citation type="submission" date="2015-12" db="EMBL/GenBank/DDBJ databases">
        <authorList>
            <person name="Shamseldin A."/>
            <person name="Moawad H."/>
            <person name="Abd El-Rahim W.M."/>
            <person name="Sadowsky M.J."/>
        </authorList>
    </citation>
    <scope>NUCLEOTIDE SEQUENCE [LARGE SCALE GENOMIC DNA]</scope>
    <source>
        <strain evidence="11 12">SM2</strain>
    </source>
</reference>
<dbReference type="AlphaFoldDB" id="A0A127M5T0"/>